<sequence>MNLTFSDAEFESIQAAIGENLRANGVSPIYFHEWSATYGQTDFVPEDGESIEKRILAKALESKKSDLNLDEGKKSIYTYIKSEIHKLLCGDSKEYAQERKGALESFNKVVLLVSTAVAARFGLEVGLVTGVISLILLGAYKIGRNAWCKFYSDNES</sequence>
<dbReference type="Proteomes" id="UP001596113">
    <property type="component" value="Unassembled WGS sequence"/>
</dbReference>
<gene>
    <name evidence="2" type="ORF">ACFPOF_01815</name>
</gene>
<dbReference type="RefSeq" id="WP_378129024.1">
    <property type="nucleotide sequence ID" value="NZ_JBHSMI010000002.1"/>
</dbReference>
<proteinExistence type="predicted"/>
<keyword evidence="1" id="KW-0812">Transmembrane</keyword>
<keyword evidence="1" id="KW-0472">Membrane</keyword>
<feature type="transmembrane region" description="Helical" evidence="1">
    <location>
        <begin position="109"/>
        <end position="137"/>
    </location>
</feature>
<keyword evidence="1" id="KW-1133">Transmembrane helix</keyword>
<evidence type="ECO:0000313" key="2">
    <source>
        <dbReference type="EMBL" id="MFC5401458.1"/>
    </source>
</evidence>
<protein>
    <submittedName>
        <fullName evidence="2">Uncharacterized protein</fullName>
    </submittedName>
</protein>
<comment type="caution">
    <text evidence="2">The sequence shown here is derived from an EMBL/GenBank/DDBJ whole genome shotgun (WGS) entry which is preliminary data.</text>
</comment>
<keyword evidence="3" id="KW-1185">Reference proteome</keyword>
<name>A0ABW0HKJ1_9BACL</name>
<dbReference type="EMBL" id="JBHSMI010000002">
    <property type="protein sequence ID" value="MFC5401458.1"/>
    <property type="molecule type" value="Genomic_DNA"/>
</dbReference>
<evidence type="ECO:0000313" key="3">
    <source>
        <dbReference type="Proteomes" id="UP001596113"/>
    </source>
</evidence>
<evidence type="ECO:0000256" key="1">
    <source>
        <dbReference type="SAM" id="Phobius"/>
    </source>
</evidence>
<accession>A0ABW0HKJ1</accession>
<reference evidence="3" key="1">
    <citation type="journal article" date="2019" name="Int. J. Syst. Evol. Microbiol.">
        <title>The Global Catalogue of Microorganisms (GCM) 10K type strain sequencing project: providing services to taxonomists for standard genome sequencing and annotation.</title>
        <authorList>
            <consortium name="The Broad Institute Genomics Platform"/>
            <consortium name="The Broad Institute Genome Sequencing Center for Infectious Disease"/>
            <person name="Wu L."/>
            <person name="Ma J."/>
        </authorList>
    </citation>
    <scope>NUCLEOTIDE SEQUENCE [LARGE SCALE GENOMIC DNA]</scope>
    <source>
        <strain evidence="3">CGMCC 1.18575</strain>
    </source>
</reference>
<organism evidence="2 3">
    <name type="scientific">Cohnella soli</name>
    <dbReference type="NCBI Taxonomy" id="425005"/>
    <lineage>
        <taxon>Bacteria</taxon>
        <taxon>Bacillati</taxon>
        <taxon>Bacillota</taxon>
        <taxon>Bacilli</taxon>
        <taxon>Bacillales</taxon>
        <taxon>Paenibacillaceae</taxon>
        <taxon>Cohnella</taxon>
    </lineage>
</organism>